<accession>A3IYU1</accession>
<dbReference type="RefSeq" id="WP_008278557.1">
    <property type="nucleotide sequence ID" value="NZ_AAXW01000088.1"/>
</dbReference>
<gene>
    <name evidence="2" type="ORF">CY0110_31070</name>
</gene>
<dbReference type="eggNOG" id="ENOG5030VVA">
    <property type="taxonomic scope" value="Bacteria"/>
</dbReference>
<dbReference type="AlphaFoldDB" id="A3IYU1"/>
<proteinExistence type="predicted"/>
<keyword evidence="3" id="KW-1185">Reference proteome</keyword>
<comment type="caution">
    <text evidence="2">The sequence shown here is derived from an EMBL/GenBank/DDBJ whole genome shotgun (WGS) entry which is preliminary data.</text>
</comment>
<evidence type="ECO:0000256" key="1">
    <source>
        <dbReference type="SAM" id="Phobius"/>
    </source>
</evidence>
<reference evidence="2 3" key="1">
    <citation type="submission" date="2007-03" db="EMBL/GenBank/DDBJ databases">
        <authorList>
            <person name="Stal L."/>
            <person name="Ferriera S."/>
            <person name="Johnson J."/>
            <person name="Kravitz S."/>
            <person name="Beeson K."/>
            <person name="Sutton G."/>
            <person name="Rogers Y.-H."/>
            <person name="Friedman R."/>
            <person name="Frazier M."/>
            <person name="Venter J.C."/>
        </authorList>
    </citation>
    <scope>NUCLEOTIDE SEQUENCE [LARGE SCALE GENOMIC DNA]</scope>
    <source>
        <strain evidence="2 3">CCY0110</strain>
    </source>
</reference>
<protein>
    <submittedName>
        <fullName evidence="2">Uncharacterized protein</fullName>
    </submittedName>
</protein>
<evidence type="ECO:0000313" key="2">
    <source>
        <dbReference type="EMBL" id="EAZ88352.1"/>
    </source>
</evidence>
<name>A3IYU1_9CHRO</name>
<keyword evidence="1" id="KW-1133">Transmembrane helix</keyword>
<sequence length="246" mass="29393">MKTALKDLNYTEALLFCLATLFNRDITKLSFYTEKLENSSNTFYQQEVESLRKHQKLDRALMQDNLRVFDESTWYFVYKRFTRLSELTFNKDNFRPYKIFKFQLPPFVVYEENDSTKLIFFNEKVASEYSNYLEKKYEDLELHFVVERNNNIVHVAKKGTFIYFDSLIISSSKIILSAIKINEKEMLFWLCLAKCLIKIDTFFCPQMLNDYWIGRTENKFLLSGIILTFLLIIISGFLDIELLFNI</sequence>
<keyword evidence="1" id="KW-0812">Transmembrane</keyword>
<dbReference type="EMBL" id="AAXW01000088">
    <property type="protein sequence ID" value="EAZ88352.1"/>
    <property type="molecule type" value="Genomic_DNA"/>
</dbReference>
<evidence type="ECO:0000313" key="3">
    <source>
        <dbReference type="Proteomes" id="UP000003781"/>
    </source>
</evidence>
<keyword evidence="1" id="KW-0472">Membrane</keyword>
<organism evidence="2 3">
    <name type="scientific">Crocosphaera chwakensis CCY0110</name>
    <dbReference type="NCBI Taxonomy" id="391612"/>
    <lineage>
        <taxon>Bacteria</taxon>
        <taxon>Bacillati</taxon>
        <taxon>Cyanobacteriota</taxon>
        <taxon>Cyanophyceae</taxon>
        <taxon>Oscillatoriophycideae</taxon>
        <taxon>Chroococcales</taxon>
        <taxon>Aphanothecaceae</taxon>
        <taxon>Crocosphaera</taxon>
        <taxon>Crocosphaera chwakensis</taxon>
    </lineage>
</organism>
<dbReference type="Proteomes" id="UP000003781">
    <property type="component" value="Unassembled WGS sequence"/>
</dbReference>
<feature type="transmembrane region" description="Helical" evidence="1">
    <location>
        <begin position="220"/>
        <end position="244"/>
    </location>
</feature>